<feature type="transmembrane region" description="Helical" evidence="1">
    <location>
        <begin position="61"/>
        <end position="79"/>
    </location>
</feature>
<dbReference type="KEGG" id="rgr:FZ934_24330"/>
<keyword evidence="2" id="KW-0614">Plasmid</keyword>
<keyword evidence="1" id="KW-0472">Membrane</keyword>
<sequence>MITAIGGCFLVILGTVLAVDQLGYAVPYRGLFLVLLAPAISAIVDSVRVANVVGWRHVLPISRFVTGVIFGLIGILMSLRLNTGLILPALIVALGIVTIVRAFFGRIL</sequence>
<name>A0A5Q0CBZ2_9HYPH</name>
<gene>
    <name evidence="2" type="ORF">FZ934_24330</name>
</gene>
<feature type="transmembrane region" description="Helical" evidence="1">
    <location>
        <begin position="85"/>
        <end position="104"/>
    </location>
</feature>
<accession>A0A5Q0CBZ2</accession>
<feature type="transmembrane region" description="Helical" evidence="1">
    <location>
        <begin position="28"/>
        <end position="49"/>
    </location>
</feature>
<organism evidence="2 3">
    <name type="scientific">Rhizobium grahamii</name>
    <dbReference type="NCBI Taxonomy" id="1120045"/>
    <lineage>
        <taxon>Bacteria</taxon>
        <taxon>Pseudomonadati</taxon>
        <taxon>Pseudomonadota</taxon>
        <taxon>Alphaproteobacteria</taxon>
        <taxon>Hyphomicrobiales</taxon>
        <taxon>Rhizobiaceae</taxon>
        <taxon>Rhizobium/Agrobacterium group</taxon>
        <taxon>Rhizobium</taxon>
    </lineage>
</organism>
<evidence type="ECO:0000256" key="1">
    <source>
        <dbReference type="SAM" id="Phobius"/>
    </source>
</evidence>
<dbReference type="Proteomes" id="UP000326881">
    <property type="component" value="Plasmid unnamed"/>
</dbReference>
<evidence type="ECO:0000313" key="2">
    <source>
        <dbReference type="EMBL" id="QFY63398.1"/>
    </source>
</evidence>
<evidence type="ECO:0000313" key="3">
    <source>
        <dbReference type="Proteomes" id="UP000326881"/>
    </source>
</evidence>
<geneLocation type="plasmid" evidence="2 3">
    <name>unnamed</name>
</geneLocation>
<dbReference type="OrthoDB" id="8451769at2"/>
<keyword evidence="1" id="KW-0812">Transmembrane</keyword>
<keyword evidence="3" id="KW-1185">Reference proteome</keyword>
<dbReference type="EMBL" id="CP043499">
    <property type="protein sequence ID" value="QFY63398.1"/>
    <property type="molecule type" value="Genomic_DNA"/>
</dbReference>
<dbReference type="AlphaFoldDB" id="A0A5Q0CBZ2"/>
<reference evidence="2 3" key="1">
    <citation type="submission" date="2019-08" db="EMBL/GenBank/DDBJ databases">
        <title>Prosopis cineraria nodule microbiome.</title>
        <authorList>
            <person name="Ali R."/>
            <person name="Chaluvadi S.R."/>
            <person name="Wang X."/>
        </authorList>
    </citation>
    <scope>NUCLEOTIDE SEQUENCE [LARGE SCALE GENOMIC DNA]</scope>
    <source>
        <strain evidence="2 3">BG7</strain>
        <plasmid evidence="2 3">unnamed</plasmid>
    </source>
</reference>
<dbReference type="RefSeq" id="WP_153273363.1">
    <property type="nucleotide sequence ID" value="NZ_CP043499.1"/>
</dbReference>
<protein>
    <submittedName>
        <fullName evidence="2">Uncharacterized protein</fullName>
    </submittedName>
</protein>
<proteinExistence type="predicted"/>
<keyword evidence="1" id="KW-1133">Transmembrane helix</keyword>